<comment type="caution">
    <text evidence="1">The sequence shown here is derived from an EMBL/GenBank/DDBJ whole genome shotgun (WGS) entry which is preliminary data.</text>
</comment>
<dbReference type="RefSeq" id="WP_310769208.1">
    <property type="nucleotide sequence ID" value="NZ_JBHRWR010000009.1"/>
</dbReference>
<keyword evidence="2" id="KW-1185">Reference proteome</keyword>
<reference evidence="2" key="1">
    <citation type="journal article" date="2019" name="Int. J. Syst. Evol. Microbiol.">
        <title>The Global Catalogue of Microorganisms (GCM) 10K type strain sequencing project: providing services to taxonomists for standard genome sequencing and annotation.</title>
        <authorList>
            <consortium name="The Broad Institute Genomics Platform"/>
            <consortium name="The Broad Institute Genome Sequencing Center for Infectious Disease"/>
            <person name="Wu L."/>
            <person name="Ma J."/>
        </authorList>
    </citation>
    <scope>NUCLEOTIDE SEQUENCE [LARGE SCALE GENOMIC DNA]</scope>
    <source>
        <strain evidence="2">CGMCC 4.7035</strain>
    </source>
</reference>
<sequence>MSSRRRLFAAARRRAAARLSAPRAWLMKRLFIRRRAGRTARLRYAAVLDGQTVNLHAELPKSIAEADEAEIVILRGRRRYQLPARVYEDRDGLLLMDAAVLLGTETGGVPITPGRWKLRLRVHSGRRTRQVPLLLAELTTPRTGVTGPMTSSPVTADRYRLGRTVRGDARVVCAKAKPAAEVINVHIEHARIEVDLRVLGVRAEAPWAEFVAAGRNVTRSLDEVEPGVWRVEVPLADMLPSGGRREHWDVMVHTDAGARLRLGRRLHDVQAPGRVFAMRKILVSPRRDTLMRIEPRYTPAGSLRFTCSDGAGVE</sequence>
<protein>
    <submittedName>
        <fullName evidence="1">Uncharacterized protein</fullName>
    </submittedName>
</protein>
<proteinExistence type="predicted"/>
<dbReference type="EMBL" id="JBHRWR010000009">
    <property type="protein sequence ID" value="MFC3574731.1"/>
    <property type="molecule type" value="Genomic_DNA"/>
</dbReference>
<accession>A0ABV7SEP5</accession>
<gene>
    <name evidence="1" type="ORF">ACFOZ0_15890</name>
</gene>
<dbReference type="Proteomes" id="UP001595701">
    <property type="component" value="Unassembled WGS sequence"/>
</dbReference>
<organism evidence="1 2">
    <name type="scientific">Streptomyces yaanensis</name>
    <dbReference type="NCBI Taxonomy" id="1142239"/>
    <lineage>
        <taxon>Bacteria</taxon>
        <taxon>Bacillati</taxon>
        <taxon>Actinomycetota</taxon>
        <taxon>Actinomycetes</taxon>
        <taxon>Kitasatosporales</taxon>
        <taxon>Streptomycetaceae</taxon>
        <taxon>Streptomyces</taxon>
    </lineage>
</organism>
<evidence type="ECO:0000313" key="2">
    <source>
        <dbReference type="Proteomes" id="UP001595701"/>
    </source>
</evidence>
<name>A0ABV7SEP5_9ACTN</name>
<evidence type="ECO:0000313" key="1">
    <source>
        <dbReference type="EMBL" id="MFC3574731.1"/>
    </source>
</evidence>